<feature type="region of interest" description="Disordered" evidence="1">
    <location>
        <begin position="1"/>
        <end position="34"/>
    </location>
</feature>
<evidence type="ECO:0000313" key="3">
    <source>
        <dbReference type="Proteomes" id="UP000054485"/>
    </source>
</evidence>
<dbReference type="HOGENOM" id="CLU_3107986_0_0_1"/>
<dbReference type="Proteomes" id="UP000054485">
    <property type="component" value="Unassembled WGS sequence"/>
</dbReference>
<keyword evidence="3" id="KW-1185">Reference proteome</keyword>
<accession>A0A0D0AI28</accession>
<reference evidence="2 3" key="1">
    <citation type="submission" date="2014-04" db="EMBL/GenBank/DDBJ databases">
        <authorList>
            <consortium name="DOE Joint Genome Institute"/>
            <person name="Kuo A."/>
            <person name="Ruytinx J."/>
            <person name="Rineau F."/>
            <person name="Colpaert J."/>
            <person name="Kohler A."/>
            <person name="Nagy L.G."/>
            <person name="Floudas D."/>
            <person name="Copeland A."/>
            <person name="Barry K.W."/>
            <person name="Cichocki N."/>
            <person name="Veneault-Fourrey C."/>
            <person name="LaButti K."/>
            <person name="Lindquist E.A."/>
            <person name="Lipzen A."/>
            <person name="Lundell T."/>
            <person name="Morin E."/>
            <person name="Murat C."/>
            <person name="Sun H."/>
            <person name="Tunlid A."/>
            <person name="Henrissat B."/>
            <person name="Grigoriev I.V."/>
            <person name="Hibbett D.S."/>
            <person name="Martin F."/>
            <person name="Nordberg H.P."/>
            <person name="Cantor M.N."/>
            <person name="Hua S.X."/>
        </authorList>
    </citation>
    <scope>NUCLEOTIDE SEQUENCE [LARGE SCALE GENOMIC DNA]</scope>
    <source>
        <strain evidence="2 3">UH-Slu-Lm8-n1</strain>
    </source>
</reference>
<organism evidence="2 3">
    <name type="scientific">Suillus luteus UH-Slu-Lm8-n1</name>
    <dbReference type="NCBI Taxonomy" id="930992"/>
    <lineage>
        <taxon>Eukaryota</taxon>
        <taxon>Fungi</taxon>
        <taxon>Dikarya</taxon>
        <taxon>Basidiomycota</taxon>
        <taxon>Agaricomycotina</taxon>
        <taxon>Agaricomycetes</taxon>
        <taxon>Agaricomycetidae</taxon>
        <taxon>Boletales</taxon>
        <taxon>Suillineae</taxon>
        <taxon>Suillaceae</taxon>
        <taxon>Suillus</taxon>
    </lineage>
</organism>
<dbReference type="AlphaFoldDB" id="A0A0D0AI28"/>
<evidence type="ECO:0000313" key="2">
    <source>
        <dbReference type="EMBL" id="KIK31683.1"/>
    </source>
</evidence>
<evidence type="ECO:0000256" key="1">
    <source>
        <dbReference type="SAM" id="MobiDB-lite"/>
    </source>
</evidence>
<feature type="compositionally biased region" description="Low complexity" evidence="1">
    <location>
        <begin position="17"/>
        <end position="29"/>
    </location>
</feature>
<dbReference type="InParanoid" id="A0A0D0AI28"/>
<sequence length="51" mass="5612">MRPNVGHNLRRDHQLVTSTHSSGSSSSRSSRSHAHISTLLIFSVTTVLSRL</sequence>
<protein>
    <submittedName>
        <fullName evidence="2">Uncharacterized protein</fullName>
    </submittedName>
</protein>
<gene>
    <name evidence="2" type="ORF">CY34DRAFT_253468</name>
</gene>
<dbReference type="EMBL" id="KN836749">
    <property type="protein sequence ID" value="KIK31683.1"/>
    <property type="molecule type" value="Genomic_DNA"/>
</dbReference>
<reference evidence="3" key="2">
    <citation type="submission" date="2015-01" db="EMBL/GenBank/DDBJ databases">
        <title>Evolutionary Origins and Diversification of the Mycorrhizal Mutualists.</title>
        <authorList>
            <consortium name="DOE Joint Genome Institute"/>
            <consortium name="Mycorrhizal Genomics Consortium"/>
            <person name="Kohler A."/>
            <person name="Kuo A."/>
            <person name="Nagy L.G."/>
            <person name="Floudas D."/>
            <person name="Copeland A."/>
            <person name="Barry K.W."/>
            <person name="Cichocki N."/>
            <person name="Veneault-Fourrey C."/>
            <person name="LaButti K."/>
            <person name="Lindquist E.A."/>
            <person name="Lipzen A."/>
            <person name="Lundell T."/>
            <person name="Morin E."/>
            <person name="Murat C."/>
            <person name="Riley R."/>
            <person name="Ohm R."/>
            <person name="Sun H."/>
            <person name="Tunlid A."/>
            <person name="Henrissat B."/>
            <person name="Grigoriev I.V."/>
            <person name="Hibbett D.S."/>
            <person name="Martin F."/>
        </authorList>
    </citation>
    <scope>NUCLEOTIDE SEQUENCE [LARGE SCALE GENOMIC DNA]</scope>
    <source>
        <strain evidence="3">UH-Slu-Lm8-n1</strain>
    </source>
</reference>
<proteinExistence type="predicted"/>
<name>A0A0D0AI28_9AGAM</name>